<gene>
    <name evidence="1" type="ORF">NCG91_04290</name>
</gene>
<keyword evidence="2" id="KW-1185">Reference proteome</keyword>
<dbReference type="InterPro" id="IPR032581">
    <property type="entry name" value="DUF4917"/>
</dbReference>
<reference evidence="1 2" key="1">
    <citation type="submission" date="2022-06" db="EMBL/GenBank/DDBJ databases">
        <title>Janthinobacterium kumbetensis sp. nov., isolated from spring water in Turkey.</title>
        <authorList>
            <person name="Inan Bektas K."/>
            <person name="Belduz A.A."/>
            <person name="Canakci S."/>
            <person name="Nalcaoglu A."/>
            <person name="Ceylan E."/>
            <person name="Kati H."/>
        </authorList>
    </citation>
    <scope>NUCLEOTIDE SEQUENCE [LARGE SCALE GENOMIC DNA]</scope>
    <source>
        <strain evidence="1 2">GK</strain>
    </source>
</reference>
<proteinExistence type="predicted"/>
<dbReference type="Pfam" id="PF16263">
    <property type="entry name" value="DUF4917"/>
    <property type="match status" value="1"/>
</dbReference>
<name>A0ABT0WL72_9BURK</name>
<evidence type="ECO:0000313" key="2">
    <source>
        <dbReference type="Proteomes" id="UP001202243"/>
    </source>
</evidence>
<dbReference type="RefSeq" id="WP_251348709.1">
    <property type="nucleotide sequence ID" value="NZ_JAMQGR010000001.1"/>
</dbReference>
<organism evidence="1 2">
    <name type="scientific">Janthinobacterium kumbetense</name>
    <dbReference type="NCBI Taxonomy" id="2950280"/>
    <lineage>
        <taxon>Bacteria</taxon>
        <taxon>Pseudomonadati</taxon>
        <taxon>Pseudomonadota</taxon>
        <taxon>Betaproteobacteria</taxon>
        <taxon>Burkholderiales</taxon>
        <taxon>Oxalobacteraceae</taxon>
        <taxon>Janthinobacterium</taxon>
    </lineage>
</organism>
<protein>
    <submittedName>
        <fullName evidence="1">DUF4917 family protein</fullName>
    </submittedName>
</protein>
<dbReference type="Proteomes" id="UP001202243">
    <property type="component" value="Unassembled WGS sequence"/>
</dbReference>
<sequence>MLSFDEVLKNLTAKKRTSSLLMGNGFSMSYDKDIFSYNALFNFIASKDDALINKLFGAIKTKNFELVMQQLDTTISLLNAFDADDDLKKQIVNAAEHLKKGLLDSIQQLHPEHVFKMAEEKSAICAKFLSFFLATGGHIFSTNYDLLLYWVLMRQAVPDAIDGFGRELLNAQELALGKQEAEWSGLVWGPNTDKQNVHYLHGALHIFDSGKDILKEQYDSAGYILENIKTRLNDGIYPVFVTAGNGDEKLNHIMHNRYLTHCYEELSKVDGSVVTFGFNFGPYDEHIIEALNKAAHAQSKKPPKLWSIYIGVYSQADADHIESIRHKFHCKVQIFDAKTANVWCEN</sequence>
<accession>A0ABT0WL72</accession>
<dbReference type="EMBL" id="JAMQGR010000001">
    <property type="protein sequence ID" value="MCM2564807.1"/>
    <property type="molecule type" value="Genomic_DNA"/>
</dbReference>
<comment type="caution">
    <text evidence="1">The sequence shown here is derived from an EMBL/GenBank/DDBJ whole genome shotgun (WGS) entry which is preliminary data.</text>
</comment>
<evidence type="ECO:0000313" key="1">
    <source>
        <dbReference type="EMBL" id="MCM2564807.1"/>
    </source>
</evidence>